<comment type="caution">
    <text evidence="1">The sequence shown here is derived from an EMBL/GenBank/DDBJ whole genome shotgun (WGS) entry which is preliminary data.</text>
</comment>
<dbReference type="AlphaFoldDB" id="A0A225VMZ1"/>
<name>A0A225VMZ1_9STRA</name>
<organism evidence="1 2">
    <name type="scientific">Phytophthora megakarya</name>
    <dbReference type="NCBI Taxonomy" id="4795"/>
    <lineage>
        <taxon>Eukaryota</taxon>
        <taxon>Sar</taxon>
        <taxon>Stramenopiles</taxon>
        <taxon>Oomycota</taxon>
        <taxon>Peronosporomycetes</taxon>
        <taxon>Peronosporales</taxon>
        <taxon>Peronosporaceae</taxon>
        <taxon>Phytophthora</taxon>
    </lineage>
</organism>
<gene>
    <name evidence="1" type="ORF">PHMEG_00021664</name>
</gene>
<evidence type="ECO:0000313" key="1">
    <source>
        <dbReference type="EMBL" id="OWZ06127.1"/>
    </source>
</evidence>
<dbReference type="EMBL" id="NBNE01004101">
    <property type="protein sequence ID" value="OWZ06127.1"/>
    <property type="molecule type" value="Genomic_DNA"/>
</dbReference>
<reference evidence="2" key="1">
    <citation type="submission" date="2017-03" db="EMBL/GenBank/DDBJ databases">
        <title>Phytopthora megakarya and P. palmivora, two closely related causual agents of cacao black pod achieved similar genome size and gene model numbers by different mechanisms.</title>
        <authorList>
            <person name="Ali S."/>
            <person name="Shao J."/>
            <person name="Larry D.J."/>
            <person name="Kronmiller B."/>
            <person name="Shen D."/>
            <person name="Strem M.D."/>
            <person name="Melnick R.L."/>
            <person name="Guiltinan M.J."/>
            <person name="Tyler B.M."/>
            <person name="Meinhardt L.W."/>
            <person name="Bailey B.A."/>
        </authorList>
    </citation>
    <scope>NUCLEOTIDE SEQUENCE [LARGE SCALE GENOMIC DNA]</scope>
    <source>
        <strain evidence="2">zdho120</strain>
    </source>
</reference>
<dbReference type="InterPro" id="IPR012337">
    <property type="entry name" value="RNaseH-like_sf"/>
</dbReference>
<accession>A0A225VMZ1</accession>
<dbReference type="OrthoDB" id="145257at2759"/>
<evidence type="ECO:0000313" key="2">
    <source>
        <dbReference type="Proteomes" id="UP000198211"/>
    </source>
</evidence>
<dbReference type="SUPFAM" id="SSF53098">
    <property type="entry name" value="Ribonuclease H-like"/>
    <property type="match status" value="1"/>
</dbReference>
<proteinExistence type="predicted"/>
<keyword evidence="2" id="KW-1185">Reference proteome</keyword>
<protein>
    <submittedName>
        <fullName evidence="1">Uncharacterized protein</fullName>
    </submittedName>
</protein>
<dbReference type="Proteomes" id="UP000198211">
    <property type="component" value="Unassembled WGS sequence"/>
</dbReference>
<sequence length="221" mass="26046">MRNAQRGHKYDSITTEYEGDDALNENERIDMEHLRNLAIDEMLLFADEVLLDLDKTQWKLCDALFSRFDHYRSPQANNRFTEIQQKQDKNTQHDRTRWNSCFDVILGFKEHWMFFQHLHSEDDRVQFKDVRNKLSKLKHKEWLAMDCLCALLKPFGTVSTTLRAEEYPTLPLIMSALHAVEGVLENKHIFDCKLDGAGSETYVDEIRVLMVEVHKIMLLSL</sequence>